<dbReference type="Proteomes" id="UP000070376">
    <property type="component" value="Unassembled WGS sequence"/>
</dbReference>
<organism evidence="1 2">
    <name type="scientific">Heyndrickxia coagulans</name>
    <name type="common">Weizmannia coagulans</name>
    <dbReference type="NCBI Taxonomy" id="1398"/>
    <lineage>
        <taxon>Bacteria</taxon>
        <taxon>Bacillati</taxon>
        <taxon>Bacillota</taxon>
        <taxon>Bacilli</taxon>
        <taxon>Bacillales</taxon>
        <taxon>Bacillaceae</taxon>
        <taxon>Heyndrickxia</taxon>
    </lineage>
</organism>
<proteinExistence type="predicted"/>
<dbReference type="EMBL" id="LRPN01000017">
    <property type="protein sequence ID" value="KWZ85295.1"/>
    <property type="molecule type" value="Genomic_DNA"/>
</dbReference>
<name>A0A133L0T8_HEYCO</name>
<dbReference type="Pfam" id="PF14183">
    <property type="entry name" value="YwpF"/>
    <property type="match status" value="1"/>
</dbReference>
<sequence length="175" mass="20008">MAVTHSFHTGEKLGVSGDRMLDVCYNFDKRIGRKGMKTFKILSLTILNDGERVSIPLIDGLILNKEDGRGTWLIEAYTERKYLPFFAEREKQQTELDTEVVITYENNDPAPLSTRVRGIKEFDGTISVLLEGKMRSRRIAYAEKLLEELVREGYEGEQLIETFKERLNGKGRSAS</sequence>
<evidence type="ECO:0000313" key="1">
    <source>
        <dbReference type="EMBL" id="KWZ85295.1"/>
    </source>
</evidence>
<dbReference type="AlphaFoldDB" id="A0A133L0T8"/>
<dbReference type="PATRIC" id="fig|1398.22.peg.462"/>
<evidence type="ECO:0000313" key="2">
    <source>
        <dbReference type="Proteomes" id="UP000070376"/>
    </source>
</evidence>
<gene>
    <name evidence="1" type="ORF">HMPREF3213_00467</name>
</gene>
<reference evidence="2" key="1">
    <citation type="submission" date="2016-01" db="EMBL/GenBank/DDBJ databases">
        <authorList>
            <person name="Mitreva M."/>
            <person name="Pepin K.H."/>
            <person name="Mihindukulasuriya K.A."/>
            <person name="Fulton R."/>
            <person name="Fronick C."/>
            <person name="O'Laughlin M."/>
            <person name="Miner T."/>
            <person name="Herter B."/>
            <person name="Rosa B.A."/>
            <person name="Cordes M."/>
            <person name="Tomlinson C."/>
            <person name="Wollam A."/>
            <person name="Palsikar V.B."/>
            <person name="Mardis E.R."/>
            <person name="Wilson R.K."/>
        </authorList>
    </citation>
    <scope>NUCLEOTIDE SEQUENCE [LARGE SCALE GENOMIC DNA]</scope>
    <source>
        <strain evidence="2">GED7749B</strain>
    </source>
</reference>
<protein>
    <submittedName>
        <fullName evidence="1">Uncharacterized protein</fullName>
    </submittedName>
</protein>
<accession>A0A133L0T8</accession>
<comment type="caution">
    <text evidence="1">The sequence shown here is derived from an EMBL/GenBank/DDBJ whole genome shotgun (WGS) entry which is preliminary data.</text>
</comment>
<dbReference type="InterPro" id="IPR025573">
    <property type="entry name" value="YwpF"/>
</dbReference>